<dbReference type="EMBL" id="JAUHHV010000002">
    <property type="protein sequence ID" value="KAK1432167.1"/>
    <property type="molecule type" value="Genomic_DNA"/>
</dbReference>
<evidence type="ECO:0000313" key="1">
    <source>
        <dbReference type="EMBL" id="KAK1432167.1"/>
    </source>
</evidence>
<dbReference type="AlphaFoldDB" id="A0AAD8P4W2"/>
<protein>
    <submittedName>
        <fullName evidence="1">Uncharacterized protein</fullName>
    </submittedName>
</protein>
<name>A0AAD8P4W2_TARER</name>
<organism evidence="1 2">
    <name type="scientific">Tagetes erecta</name>
    <name type="common">African marigold</name>
    <dbReference type="NCBI Taxonomy" id="13708"/>
    <lineage>
        <taxon>Eukaryota</taxon>
        <taxon>Viridiplantae</taxon>
        <taxon>Streptophyta</taxon>
        <taxon>Embryophyta</taxon>
        <taxon>Tracheophyta</taxon>
        <taxon>Spermatophyta</taxon>
        <taxon>Magnoliopsida</taxon>
        <taxon>eudicotyledons</taxon>
        <taxon>Gunneridae</taxon>
        <taxon>Pentapetalae</taxon>
        <taxon>asterids</taxon>
        <taxon>campanulids</taxon>
        <taxon>Asterales</taxon>
        <taxon>Asteraceae</taxon>
        <taxon>Asteroideae</taxon>
        <taxon>Heliantheae alliance</taxon>
        <taxon>Tageteae</taxon>
        <taxon>Tagetes</taxon>
    </lineage>
</organism>
<evidence type="ECO:0000313" key="2">
    <source>
        <dbReference type="Proteomes" id="UP001229421"/>
    </source>
</evidence>
<sequence>MESQPTITQLIQVSAASAVSTVSAVMTSAVAVTTTPVVAPVHNLSYAEKPEKFTGEMDAQTVSAVQAWNHSDFLRNGA</sequence>
<gene>
    <name evidence="1" type="ORF">QVD17_09059</name>
</gene>
<reference evidence="1" key="1">
    <citation type="journal article" date="2023" name="bioRxiv">
        <title>Improved chromosome-level genome assembly for marigold (Tagetes erecta).</title>
        <authorList>
            <person name="Jiang F."/>
            <person name="Yuan L."/>
            <person name="Wang S."/>
            <person name="Wang H."/>
            <person name="Xu D."/>
            <person name="Wang A."/>
            <person name="Fan W."/>
        </authorList>
    </citation>
    <scope>NUCLEOTIDE SEQUENCE</scope>
    <source>
        <strain evidence="1">WSJ</strain>
        <tissue evidence="1">Leaf</tissue>
    </source>
</reference>
<accession>A0AAD8P4W2</accession>
<keyword evidence="2" id="KW-1185">Reference proteome</keyword>
<proteinExistence type="predicted"/>
<comment type="caution">
    <text evidence="1">The sequence shown here is derived from an EMBL/GenBank/DDBJ whole genome shotgun (WGS) entry which is preliminary data.</text>
</comment>
<dbReference type="Proteomes" id="UP001229421">
    <property type="component" value="Unassembled WGS sequence"/>
</dbReference>